<name>U3PFM4_LEIXC</name>
<dbReference type="STRING" id="1389489.O159_25150"/>
<evidence type="ECO:0000256" key="1">
    <source>
        <dbReference type="SAM" id="MobiDB-lite"/>
    </source>
</evidence>
<evidence type="ECO:0000313" key="2">
    <source>
        <dbReference type="EMBL" id="AGW42448.1"/>
    </source>
</evidence>
<dbReference type="RefSeq" id="WP_021755919.1">
    <property type="nucleotide sequence ID" value="NC_022438.1"/>
</dbReference>
<dbReference type="PATRIC" id="fig|1389489.3.peg.2413"/>
<dbReference type="OrthoDB" id="5150216at2"/>
<protein>
    <submittedName>
        <fullName evidence="2">Uncharacterized protein</fullName>
    </submittedName>
</protein>
<dbReference type="KEGG" id="lxy:O159_25150"/>
<accession>U3PFM4</accession>
<feature type="compositionally biased region" description="Pro residues" evidence="1">
    <location>
        <begin position="60"/>
        <end position="69"/>
    </location>
</feature>
<dbReference type="Proteomes" id="UP000016743">
    <property type="component" value="Chromosome"/>
</dbReference>
<evidence type="ECO:0000313" key="3">
    <source>
        <dbReference type="Proteomes" id="UP000016743"/>
    </source>
</evidence>
<reference evidence="2 3" key="1">
    <citation type="journal article" date="2013" name="Genome Announc.">
        <title>Complete Genome Sequence of Leifsonia xyli subsp. cynodontis Strain DSM46306, a Gram-Positive Bacterial Pathogen of Grasses.</title>
        <authorList>
            <person name="Monteiro-Vitorello C.B."/>
            <person name="Zerillo M.M."/>
            <person name="Van Sluys M.A."/>
            <person name="Camargo L.E."/>
            <person name="Kitajima J.P."/>
        </authorList>
    </citation>
    <scope>NUCLEOTIDE SEQUENCE [LARGE SCALE GENOMIC DNA]</scope>
    <source>
        <strain evidence="2 3">DSM 46306</strain>
    </source>
</reference>
<dbReference type="AlphaFoldDB" id="U3PFM4"/>
<sequence length="76" mass="8579">MPDWLLTLTVAALAATGSLAATRYGRIARLEKRLAELETRERTLWVYTRDLIDHIYRGEGPPPPPPPPTGYYADKK</sequence>
<dbReference type="eggNOG" id="ENOG5030MHR">
    <property type="taxonomic scope" value="Bacteria"/>
</dbReference>
<dbReference type="EMBL" id="CP006734">
    <property type="protein sequence ID" value="AGW42448.1"/>
    <property type="molecule type" value="Genomic_DNA"/>
</dbReference>
<proteinExistence type="predicted"/>
<dbReference type="HOGENOM" id="CLU_2650020_0_0_11"/>
<organism evidence="2 3">
    <name type="scientific">Leifsonia xyli subsp. cynodontis DSM 46306</name>
    <dbReference type="NCBI Taxonomy" id="1389489"/>
    <lineage>
        <taxon>Bacteria</taxon>
        <taxon>Bacillati</taxon>
        <taxon>Actinomycetota</taxon>
        <taxon>Actinomycetes</taxon>
        <taxon>Micrococcales</taxon>
        <taxon>Microbacteriaceae</taxon>
        <taxon>Leifsonia</taxon>
    </lineage>
</organism>
<feature type="region of interest" description="Disordered" evidence="1">
    <location>
        <begin position="56"/>
        <end position="76"/>
    </location>
</feature>
<keyword evidence="3" id="KW-1185">Reference proteome</keyword>
<gene>
    <name evidence="2" type="ORF">O159_25150</name>
</gene>